<protein>
    <submittedName>
        <fullName evidence="2">Vegetative incompatibility protein HET-E-1</fullName>
    </submittedName>
</protein>
<evidence type="ECO:0000259" key="1">
    <source>
        <dbReference type="Pfam" id="PF06985"/>
    </source>
</evidence>
<dbReference type="PANTHER" id="PTHR10622">
    <property type="entry name" value="HET DOMAIN-CONTAINING PROTEIN"/>
    <property type="match status" value="1"/>
</dbReference>
<accession>A0ABR2I3N8</accession>
<dbReference type="EMBL" id="JAPCWZ010000007">
    <property type="protein sequence ID" value="KAK8856831.1"/>
    <property type="molecule type" value="Genomic_DNA"/>
</dbReference>
<evidence type="ECO:0000313" key="3">
    <source>
        <dbReference type="Proteomes" id="UP001390339"/>
    </source>
</evidence>
<feature type="domain" description="Heterokaryon incompatibility" evidence="1">
    <location>
        <begin position="20"/>
        <end position="126"/>
    </location>
</feature>
<dbReference type="Pfam" id="PF06985">
    <property type="entry name" value="HET"/>
    <property type="match status" value="1"/>
</dbReference>
<keyword evidence="3" id="KW-1185">Reference proteome</keyword>
<reference evidence="2 3" key="1">
    <citation type="journal article" date="2024" name="IMA Fungus">
        <title>Apiospora arundinis, a panoply of carbohydrate-active enzymes and secondary metabolites.</title>
        <authorList>
            <person name="Sorensen T."/>
            <person name="Petersen C."/>
            <person name="Muurmann A.T."/>
            <person name="Christiansen J.V."/>
            <person name="Brundto M.L."/>
            <person name="Overgaard C.K."/>
            <person name="Boysen A.T."/>
            <person name="Wollenberg R.D."/>
            <person name="Larsen T.O."/>
            <person name="Sorensen J.L."/>
            <person name="Nielsen K.L."/>
            <person name="Sondergaard T.E."/>
        </authorList>
    </citation>
    <scope>NUCLEOTIDE SEQUENCE [LARGE SCALE GENOMIC DNA]</scope>
    <source>
        <strain evidence="2 3">AAU 773</strain>
    </source>
</reference>
<dbReference type="Proteomes" id="UP001390339">
    <property type="component" value="Unassembled WGS sequence"/>
</dbReference>
<dbReference type="PANTHER" id="PTHR10622:SF10">
    <property type="entry name" value="HET DOMAIN-CONTAINING PROTEIN"/>
    <property type="match status" value="1"/>
</dbReference>
<organism evidence="2 3">
    <name type="scientific">Apiospora arundinis</name>
    <dbReference type="NCBI Taxonomy" id="335852"/>
    <lineage>
        <taxon>Eukaryota</taxon>
        <taxon>Fungi</taxon>
        <taxon>Dikarya</taxon>
        <taxon>Ascomycota</taxon>
        <taxon>Pezizomycotina</taxon>
        <taxon>Sordariomycetes</taxon>
        <taxon>Xylariomycetidae</taxon>
        <taxon>Amphisphaeriales</taxon>
        <taxon>Apiosporaceae</taxon>
        <taxon>Apiospora</taxon>
    </lineage>
</organism>
<proteinExistence type="predicted"/>
<evidence type="ECO:0000313" key="2">
    <source>
        <dbReference type="EMBL" id="KAK8856831.1"/>
    </source>
</evidence>
<gene>
    <name evidence="2" type="ORF">PGQ11_012743</name>
</gene>
<name>A0ABR2I3N8_9PEZI</name>
<comment type="caution">
    <text evidence="2">The sequence shown here is derived from an EMBL/GenBank/DDBJ whole genome shotgun (WGS) entry which is preliminary data.</text>
</comment>
<dbReference type="InterPro" id="IPR010730">
    <property type="entry name" value="HET"/>
</dbReference>
<sequence length="430" mass="49300">MRLINTKTFLLESIYTQVPYAILSHTWGPEEISFQEWEVVHDSGAIQGQCPHTQKMSRPNVTRKKGYEKVIGACQQAARDGIKYLWCDTNCIDKTSSAELSEAINSMFSWYRNSQVCYVLLTDVQVPDPQFRMCGSISKDDKLRRWPYSITNHGISMKVLVLPAFGRDLFLAELNCWREIFEIATPGLSPSQPSQKIRIWIPLRRYQDNMYERIPFPCSKILLEGEYSLAARPTPTDIYMTLRSSRAPVAGLLPLGIEAQPSRWNPDLNPSGLLLQFCSGDVTSTYAYRKSKIIPAIYTATLRPRGKSTISHQIVLTMDFTILLSIAWDYQHRIQSWESTVLKDQDRKMFRHVAQKIAHDNMYAGKSSVDTVVQIHMEEFHQELRTNYPIPRARKTDSAPLVNPSKLAFQDFHGEQELVVDIILRQGSDF</sequence>